<reference evidence="3" key="1">
    <citation type="submission" date="2014-06" db="EMBL/GenBank/DDBJ databases">
        <title>Molecular and ecological studies on carbamate pesticide degrading bacteria isolated from agricultural soils.</title>
        <authorList>
            <person name="Kim D.-U."/>
            <person name="Ka J.-O."/>
        </authorList>
    </citation>
    <scope>NUCLEOTIDE SEQUENCE</scope>
    <source>
        <strain evidence="3">NS2</strain>
        <plasmid evidence="3">201</plasmid>
    </source>
</reference>
<evidence type="ECO:0000313" key="3">
    <source>
        <dbReference type="EMBL" id="AJW29249.1"/>
    </source>
</evidence>
<keyword evidence="2" id="KW-0472">Membrane</keyword>
<evidence type="ECO:0000256" key="2">
    <source>
        <dbReference type="RuleBase" id="RU362097"/>
    </source>
</evidence>
<dbReference type="InterPro" id="IPR010131">
    <property type="entry name" value="MdtP/NodT-like"/>
</dbReference>
<accession>A0A0D4ZYM4</accession>
<dbReference type="AlphaFoldDB" id="A0A0D4ZYM4"/>
<dbReference type="PROSITE" id="PS51257">
    <property type="entry name" value="PROKAR_LIPOPROTEIN"/>
    <property type="match status" value="1"/>
</dbReference>
<name>A0A0D4ZYM4_9SPHN</name>
<comment type="subcellular location">
    <subcellularLocation>
        <location evidence="2">Cell membrane</location>
        <topology evidence="2">Lipid-anchor</topology>
    </subcellularLocation>
</comment>
<dbReference type="InterPro" id="IPR003423">
    <property type="entry name" value="OMP_efflux"/>
</dbReference>
<gene>
    <name evidence="3" type="ORF">plasmid201_061</name>
</gene>
<keyword evidence="2" id="KW-1134">Transmembrane beta strand</keyword>
<keyword evidence="2" id="KW-0564">Palmitate</keyword>
<comment type="similarity">
    <text evidence="1 2">Belongs to the outer membrane factor (OMF) (TC 1.B.17) family.</text>
</comment>
<dbReference type="Pfam" id="PF02321">
    <property type="entry name" value="OEP"/>
    <property type="match status" value="2"/>
</dbReference>
<dbReference type="EMBL" id="KM017070">
    <property type="protein sequence ID" value="AJW29249.1"/>
    <property type="molecule type" value="Genomic_DNA"/>
</dbReference>
<keyword evidence="2" id="KW-0449">Lipoprotein</keyword>
<geneLocation type="plasmid" evidence="3">
    <name>201</name>
</geneLocation>
<keyword evidence="3" id="KW-0614">Plasmid</keyword>
<evidence type="ECO:0000256" key="1">
    <source>
        <dbReference type="ARBA" id="ARBA00007613"/>
    </source>
</evidence>
<dbReference type="GO" id="GO:0005886">
    <property type="term" value="C:plasma membrane"/>
    <property type="evidence" value="ECO:0007669"/>
    <property type="project" value="UniProtKB-SubCell"/>
</dbReference>
<sequence length="473" mass="50486">MVKRALSFLSITLLTGCAVVGPDYHVPEGAMISQSGAQGDFLSGKAVANAEPLPERWWTLYNDPALDALVVQALEANTDLRVAEANLQRSLALLDARGASRELQGSASADTSYAQRSAEAELQHVQPPTRQIYNAGIGVSYDLDLFGGLRRGIEAASADSEAAAAARDLVRVNVAAEATRAYAEICNSGSQIDLLNSVVALQAKSVALTRILISHGRVAPYELDRRQAALDLTRSRLPRLAARQRNALFRMTALLGRTPNEADLALLNCHHALQMTQILPVGDGQGLLRRRPDIRIAERRLAASTARIGVATADLYPDIKLGASIGSTGATADFLSPVTNRFGLGPLISWTINRHAVRGNIEAAKAQSRADLAAFDGVVIKALREIESSLTSYAAGIDQLENLERSRDEAARAAQRTAQLRRGGKIDELPALEAERDFIAAQQAVAEAKAAMNEDQIALFLALGGGWAAPASH</sequence>
<organism evidence="3">
    <name type="scientific">Sphingomonas sp. NS2</name>
    <dbReference type="NCBI Taxonomy" id="908605"/>
    <lineage>
        <taxon>Bacteria</taxon>
        <taxon>Pseudomonadati</taxon>
        <taxon>Pseudomonadota</taxon>
        <taxon>Alphaproteobacteria</taxon>
        <taxon>Sphingomonadales</taxon>
        <taxon>Sphingomonadaceae</taxon>
        <taxon>Sphingomonas</taxon>
    </lineage>
</organism>
<dbReference type="Gene3D" id="1.20.1600.10">
    <property type="entry name" value="Outer membrane efflux proteins (OEP)"/>
    <property type="match status" value="1"/>
</dbReference>
<keyword evidence="2" id="KW-0812">Transmembrane</keyword>
<proteinExistence type="inferred from homology"/>
<dbReference type="Gene3D" id="2.20.200.10">
    <property type="entry name" value="Outer membrane efflux proteins (OEP)"/>
    <property type="match status" value="1"/>
</dbReference>
<protein>
    <submittedName>
        <fullName evidence="3">Outer membrane component of tripartite multidrug resistance system</fullName>
    </submittedName>
</protein>
<dbReference type="PANTHER" id="PTHR30203">
    <property type="entry name" value="OUTER MEMBRANE CATION EFFLUX PROTEIN"/>
    <property type="match status" value="1"/>
</dbReference>
<dbReference type="NCBIfam" id="TIGR01845">
    <property type="entry name" value="outer_NodT"/>
    <property type="match status" value="1"/>
</dbReference>
<dbReference type="GO" id="GO:0015562">
    <property type="term" value="F:efflux transmembrane transporter activity"/>
    <property type="evidence" value="ECO:0007669"/>
    <property type="project" value="InterPro"/>
</dbReference>
<dbReference type="SUPFAM" id="SSF56954">
    <property type="entry name" value="Outer membrane efflux proteins (OEP)"/>
    <property type="match status" value="1"/>
</dbReference>
<dbReference type="PANTHER" id="PTHR30203:SF21">
    <property type="entry name" value="OUTER MEMBRANE COMPONENT OF MULTIDRUG EFFLUX PUMP-RELATED"/>
    <property type="match status" value="1"/>
</dbReference>